<dbReference type="RefSeq" id="WP_265788222.1">
    <property type="nucleotide sequence ID" value="NZ_BAABRS010000001.1"/>
</dbReference>
<dbReference type="Proteomes" id="UP001207337">
    <property type="component" value="Unassembled WGS sequence"/>
</dbReference>
<accession>A0ABT3PWW3</accession>
<dbReference type="PANTHER" id="PTHR43228:SF6">
    <property type="entry name" value="RESPONSE REGULATOR RECEIVER"/>
    <property type="match status" value="1"/>
</dbReference>
<dbReference type="Pfam" id="PF00072">
    <property type="entry name" value="Response_reg"/>
    <property type="match status" value="1"/>
</dbReference>
<keyword evidence="4" id="KW-1185">Reference proteome</keyword>
<evidence type="ECO:0000259" key="2">
    <source>
        <dbReference type="PROSITE" id="PS50110"/>
    </source>
</evidence>
<protein>
    <submittedName>
        <fullName evidence="3">Response regulator</fullName>
    </submittedName>
</protein>
<feature type="domain" description="Response regulatory" evidence="2">
    <location>
        <begin position="12"/>
        <end position="128"/>
    </location>
</feature>
<feature type="modified residue" description="4-aspartylphosphate" evidence="1">
    <location>
        <position position="63"/>
    </location>
</feature>
<evidence type="ECO:0000313" key="3">
    <source>
        <dbReference type="EMBL" id="MCW9712340.1"/>
    </source>
</evidence>
<comment type="caution">
    <text evidence="3">The sequence shown here is derived from an EMBL/GenBank/DDBJ whole genome shotgun (WGS) entry which is preliminary data.</text>
</comment>
<keyword evidence="1" id="KW-0597">Phosphoprotein</keyword>
<dbReference type="PROSITE" id="PS50110">
    <property type="entry name" value="RESPONSE_REGULATORY"/>
    <property type="match status" value="1"/>
</dbReference>
<dbReference type="Gene3D" id="3.40.50.2300">
    <property type="match status" value="1"/>
</dbReference>
<evidence type="ECO:0000256" key="1">
    <source>
        <dbReference type="PROSITE-ProRule" id="PRU00169"/>
    </source>
</evidence>
<name>A0ABT3PWW3_9BACT</name>
<dbReference type="SUPFAM" id="SSF52172">
    <property type="entry name" value="CheY-like"/>
    <property type="match status" value="1"/>
</dbReference>
<dbReference type="InterPro" id="IPR001789">
    <property type="entry name" value="Sig_transdc_resp-reg_receiver"/>
</dbReference>
<organism evidence="3 4">
    <name type="scientific">Fodinibius salicampi</name>
    <dbReference type="NCBI Taxonomy" id="1920655"/>
    <lineage>
        <taxon>Bacteria</taxon>
        <taxon>Pseudomonadati</taxon>
        <taxon>Balneolota</taxon>
        <taxon>Balneolia</taxon>
        <taxon>Balneolales</taxon>
        <taxon>Balneolaceae</taxon>
        <taxon>Fodinibius</taxon>
    </lineage>
</organism>
<evidence type="ECO:0000313" key="4">
    <source>
        <dbReference type="Proteomes" id="UP001207337"/>
    </source>
</evidence>
<sequence length="135" mass="15073">MAQGKPATETKNVLIVEDDNIQQIVLERMVNQIGHTVIGSSSAGSKAIESALRIGAVDIILMDINLADDIDGIEAAREISKHREVKLIYITGTEDPEKFKRAQETNYVDYLLKPIKEEELQEAFFKAFPSKKVDN</sequence>
<dbReference type="SMART" id="SM00448">
    <property type="entry name" value="REC"/>
    <property type="match status" value="1"/>
</dbReference>
<dbReference type="InterPro" id="IPR052048">
    <property type="entry name" value="ST_Response_Regulator"/>
</dbReference>
<dbReference type="InterPro" id="IPR011006">
    <property type="entry name" value="CheY-like_superfamily"/>
</dbReference>
<dbReference type="PANTHER" id="PTHR43228">
    <property type="entry name" value="TWO-COMPONENT RESPONSE REGULATOR"/>
    <property type="match status" value="1"/>
</dbReference>
<dbReference type="EMBL" id="JAJNDC010000001">
    <property type="protein sequence ID" value="MCW9712340.1"/>
    <property type="molecule type" value="Genomic_DNA"/>
</dbReference>
<proteinExistence type="predicted"/>
<reference evidence="3 4" key="1">
    <citation type="submission" date="2021-11" db="EMBL/GenBank/DDBJ databases">
        <title>Aliifidinibius sp. nov., a new bacterium isolated from saline soil.</title>
        <authorList>
            <person name="Galisteo C."/>
            <person name="De La Haba R."/>
            <person name="Sanchez-Porro C."/>
            <person name="Ventosa A."/>
        </authorList>
    </citation>
    <scope>NUCLEOTIDE SEQUENCE [LARGE SCALE GENOMIC DNA]</scope>
    <source>
        <strain evidence="3 4">KACC 190600</strain>
    </source>
</reference>
<gene>
    <name evidence="3" type="ORF">LQ318_05410</name>
</gene>